<evidence type="ECO:0000259" key="1">
    <source>
        <dbReference type="Pfam" id="PF12146"/>
    </source>
</evidence>
<dbReference type="InterPro" id="IPR000073">
    <property type="entry name" value="AB_hydrolase_1"/>
</dbReference>
<dbReference type="InterPro" id="IPR029058">
    <property type="entry name" value="AB_hydrolase_fold"/>
</dbReference>
<evidence type="ECO:0000313" key="2">
    <source>
        <dbReference type="EMBL" id="GLJ76685.1"/>
    </source>
</evidence>
<dbReference type="EMBL" id="BSEN01000010">
    <property type="protein sequence ID" value="GLJ76685.1"/>
    <property type="molecule type" value="Genomic_DNA"/>
</dbReference>
<dbReference type="AlphaFoldDB" id="A0A9W6HA21"/>
<accession>A0A9W6HA21</accession>
<name>A0A9W6HA21_9MICO</name>
<reference evidence="2" key="1">
    <citation type="journal article" date="2014" name="Int. J. Syst. Evol. Microbiol.">
        <title>Complete genome sequence of Corynebacterium casei LMG S-19264T (=DSM 44701T), isolated from a smear-ripened cheese.</title>
        <authorList>
            <consortium name="US DOE Joint Genome Institute (JGI-PGF)"/>
            <person name="Walter F."/>
            <person name="Albersmeier A."/>
            <person name="Kalinowski J."/>
            <person name="Ruckert C."/>
        </authorList>
    </citation>
    <scope>NUCLEOTIDE SEQUENCE</scope>
    <source>
        <strain evidence="2">VKM Ac-1401</strain>
    </source>
</reference>
<dbReference type="PANTHER" id="PTHR43433">
    <property type="entry name" value="HYDROLASE, ALPHA/BETA FOLD FAMILY PROTEIN"/>
    <property type="match status" value="1"/>
</dbReference>
<keyword evidence="3" id="KW-1185">Reference proteome</keyword>
<evidence type="ECO:0000313" key="3">
    <source>
        <dbReference type="Proteomes" id="UP001142372"/>
    </source>
</evidence>
<dbReference type="Pfam" id="PF12146">
    <property type="entry name" value="Hydrolase_4"/>
    <property type="match status" value="1"/>
</dbReference>
<protein>
    <recommendedName>
        <fullName evidence="1">Serine aminopeptidase S33 domain-containing protein</fullName>
    </recommendedName>
</protein>
<gene>
    <name evidence="2" type="ORF">GCM10017584_22590</name>
</gene>
<comment type="caution">
    <text evidence="2">The sequence shown here is derived from an EMBL/GenBank/DDBJ whole genome shotgun (WGS) entry which is preliminary data.</text>
</comment>
<feature type="domain" description="Serine aminopeptidase S33" evidence="1">
    <location>
        <begin position="70"/>
        <end position="234"/>
    </location>
</feature>
<dbReference type="InterPro" id="IPR050471">
    <property type="entry name" value="AB_hydrolase"/>
</dbReference>
<organism evidence="2 3">
    <name type="scientific">Leifsonia poae</name>
    <dbReference type="NCBI Taxonomy" id="110933"/>
    <lineage>
        <taxon>Bacteria</taxon>
        <taxon>Bacillati</taxon>
        <taxon>Actinomycetota</taxon>
        <taxon>Actinomycetes</taxon>
        <taxon>Micrococcales</taxon>
        <taxon>Microbacteriaceae</taxon>
        <taxon>Leifsonia</taxon>
    </lineage>
</organism>
<dbReference type="GO" id="GO:0003824">
    <property type="term" value="F:catalytic activity"/>
    <property type="evidence" value="ECO:0007669"/>
    <property type="project" value="UniProtKB-ARBA"/>
</dbReference>
<proteinExistence type="predicted"/>
<dbReference type="PRINTS" id="PR00111">
    <property type="entry name" value="ABHYDROLASE"/>
</dbReference>
<dbReference type="Gene3D" id="3.40.50.1820">
    <property type="entry name" value="alpha/beta hydrolase"/>
    <property type="match status" value="1"/>
</dbReference>
<dbReference type="Proteomes" id="UP001142372">
    <property type="component" value="Unassembled WGS sequence"/>
</dbReference>
<dbReference type="InterPro" id="IPR022742">
    <property type="entry name" value="Hydrolase_4"/>
</dbReference>
<sequence>MIPDILATASYGRVDSPPLLFIRALPAEVANPRGADLLIERVIVRGPARVMRVEAVGRPAYLPFSFDMAEVAEVYARHIRRRFDGPVAVMGLSTGASVALQLAVDHPELVSTLVVAAGAARLSGRGRAVQRRYAALLEAGDRRATAELASATMNSSHLDPVIRMVARLALAPEDAESLVALVRAEDEYDVFGRLGRVAAPTLVISGGRDIFYPADLGRETARRLPRATHIVYRDRAHGGIPLHPHFAGDIAAFLAAHR</sequence>
<dbReference type="PANTHER" id="PTHR43433:SF5">
    <property type="entry name" value="AB HYDROLASE-1 DOMAIN-CONTAINING PROTEIN"/>
    <property type="match status" value="1"/>
</dbReference>
<reference evidence="2" key="2">
    <citation type="submission" date="2023-01" db="EMBL/GenBank/DDBJ databases">
        <authorList>
            <person name="Sun Q."/>
            <person name="Evtushenko L."/>
        </authorList>
    </citation>
    <scope>NUCLEOTIDE SEQUENCE</scope>
    <source>
        <strain evidence="2">VKM Ac-1401</strain>
    </source>
</reference>
<dbReference type="RefSeq" id="WP_271177342.1">
    <property type="nucleotide sequence ID" value="NZ_BAAAJO010000008.1"/>
</dbReference>
<dbReference type="SUPFAM" id="SSF53474">
    <property type="entry name" value="alpha/beta-Hydrolases"/>
    <property type="match status" value="1"/>
</dbReference>